<sequence length="117" mass="12970">MDVTARNSSTNFSLTENDDFLEKIVEVSEEITAKNLVTVIVIAVSAVVIIGLLFVIAVFIDCRQQKQEKTKLMKKLTSKKILKLPKFGRGVSEDREGFANKIVVENSTPVNVSVIET</sequence>
<dbReference type="InParanoid" id="A0A1W4XLC8"/>
<dbReference type="KEGG" id="apln:108745255"/>
<name>A0A1W4XLC8_AGRPL</name>
<reference evidence="3" key="1">
    <citation type="submission" date="2025-08" db="UniProtKB">
        <authorList>
            <consortium name="RefSeq"/>
        </authorList>
    </citation>
    <scope>IDENTIFICATION</scope>
    <source>
        <tissue evidence="3">Entire body</tissue>
    </source>
</reference>
<accession>A0A1W4XLC8</accession>
<keyword evidence="1" id="KW-1133">Transmembrane helix</keyword>
<protein>
    <submittedName>
        <fullName evidence="3">Uncharacterized protein LOC108745255</fullName>
    </submittedName>
</protein>
<keyword evidence="1" id="KW-0472">Membrane</keyword>
<evidence type="ECO:0000313" key="2">
    <source>
        <dbReference type="Proteomes" id="UP000192223"/>
    </source>
</evidence>
<organism evidence="2 3">
    <name type="scientific">Agrilus planipennis</name>
    <name type="common">Emerald ash borer</name>
    <name type="synonym">Agrilus marcopoli</name>
    <dbReference type="NCBI Taxonomy" id="224129"/>
    <lineage>
        <taxon>Eukaryota</taxon>
        <taxon>Metazoa</taxon>
        <taxon>Ecdysozoa</taxon>
        <taxon>Arthropoda</taxon>
        <taxon>Hexapoda</taxon>
        <taxon>Insecta</taxon>
        <taxon>Pterygota</taxon>
        <taxon>Neoptera</taxon>
        <taxon>Endopterygota</taxon>
        <taxon>Coleoptera</taxon>
        <taxon>Polyphaga</taxon>
        <taxon>Elateriformia</taxon>
        <taxon>Buprestoidea</taxon>
        <taxon>Buprestidae</taxon>
        <taxon>Agrilinae</taxon>
        <taxon>Agrilus</taxon>
    </lineage>
</organism>
<keyword evidence="1" id="KW-0812">Transmembrane</keyword>
<keyword evidence="2" id="KW-1185">Reference proteome</keyword>
<evidence type="ECO:0000256" key="1">
    <source>
        <dbReference type="SAM" id="Phobius"/>
    </source>
</evidence>
<proteinExistence type="predicted"/>
<dbReference type="Proteomes" id="UP000192223">
    <property type="component" value="Unplaced"/>
</dbReference>
<gene>
    <name evidence="3" type="primary">LOC108745255</name>
</gene>
<feature type="transmembrane region" description="Helical" evidence="1">
    <location>
        <begin position="36"/>
        <end position="60"/>
    </location>
</feature>
<dbReference type="AlphaFoldDB" id="A0A1W4XLC8"/>
<dbReference type="OrthoDB" id="6749095at2759"/>
<evidence type="ECO:0000313" key="3">
    <source>
        <dbReference type="RefSeq" id="XP_018336901.1"/>
    </source>
</evidence>
<dbReference type="RefSeq" id="XP_018336901.1">
    <property type="nucleotide sequence ID" value="XM_018481399.2"/>
</dbReference>
<dbReference type="GeneID" id="108745255"/>